<dbReference type="Pfam" id="PF08393">
    <property type="entry name" value="DHC_N2"/>
    <property type="match status" value="1"/>
</dbReference>
<dbReference type="FunFam" id="3.40.50.300:FF:000362">
    <property type="entry name" value="Dynein, axonemal, heavy chain 6"/>
    <property type="match status" value="1"/>
</dbReference>
<dbReference type="InterPro" id="IPR035699">
    <property type="entry name" value="AAA_6"/>
</dbReference>
<dbReference type="KEGG" id="cre:CHLRE_16g685450v5"/>
<dbReference type="Gene3D" id="1.20.1270.280">
    <property type="match status" value="1"/>
</dbReference>
<dbReference type="FunFam" id="3.40.50.300:FF:001328">
    <property type="entry name" value="Dynein heavy chain 6, axonemal"/>
    <property type="match status" value="1"/>
</dbReference>
<feature type="domain" description="AAA+ ATPase" evidence="18">
    <location>
        <begin position="1406"/>
        <end position="1545"/>
    </location>
</feature>
<dbReference type="FunFam" id="1.20.1270.280:FF:000001">
    <property type="entry name" value="dynein heavy chain 7, axonemal"/>
    <property type="match status" value="1"/>
</dbReference>
<dbReference type="FunFam" id="3.10.490.20:FF:000001">
    <property type="entry name" value="dynein heavy chain 7, axonemal"/>
    <property type="match status" value="1"/>
</dbReference>
<evidence type="ECO:0000256" key="10">
    <source>
        <dbReference type="ARBA" id="ARBA00023017"/>
    </source>
</evidence>
<evidence type="ECO:0000256" key="16">
    <source>
        <dbReference type="SAM" id="Coils"/>
    </source>
</evidence>
<evidence type="ECO:0000256" key="2">
    <source>
        <dbReference type="ARBA" id="ARBA00008887"/>
    </source>
</evidence>
<gene>
    <name evidence="19" type="ORF">CHLRE_16g685450v5</name>
</gene>
<dbReference type="Gene3D" id="1.20.920.20">
    <property type="match status" value="1"/>
</dbReference>
<dbReference type="EMBL" id="CM008977">
    <property type="protein sequence ID" value="PNW72028.1"/>
    <property type="molecule type" value="Genomic_DNA"/>
</dbReference>
<dbReference type="FunFam" id="1.20.58.1120:FF:000001">
    <property type="entry name" value="dynein heavy chain 2, axonemal"/>
    <property type="match status" value="1"/>
</dbReference>
<feature type="coiled-coil region" evidence="16">
    <location>
        <begin position="3003"/>
        <end position="3051"/>
    </location>
</feature>
<dbReference type="FunFam" id="1.20.140.100:FF:000004">
    <property type="entry name" value="Dynein axonemal heavy chain 6"/>
    <property type="match status" value="1"/>
</dbReference>
<dbReference type="SUPFAM" id="SSF52540">
    <property type="entry name" value="P-loop containing nucleoside triphosphate hydrolases"/>
    <property type="match status" value="4"/>
</dbReference>
<dbReference type="FunFam" id="3.40.50.300:FF:002141">
    <property type="entry name" value="Dynein heavy chain"/>
    <property type="match status" value="1"/>
</dbReference>
<dbReference type="InterPro" id="IPR013602">
    <property type="entry name" value="Dynein_heavy_linker"/>
</dbReference>
<dbReference type="Gene3D" id="1.10.8.720">
    <property type="entry name" value="Region D6 of dynein motor"/>
    <property type="match status" value="1"/>
</dbReference>
<dbReference type="GO" id="GO:0005524">
    <property type="term" value="F:ATP binding"/>
    <property type="evidence" value="ECO:0007669"/>
    <property type="project" value="UniProtKB-KW"/>
</dbReference>
<dbReference type="Gene3D" id="1.10.8.710">
    <property type="match status" value="1"/>
</dbReference>
<dbReference type="FunFam" id="3.40.50.300:FF:000044">
    <property type="entry name" value="Dynein heavy chain 5, axonemal"/>
    <property type="match status" value="1"/>
</dbReference>
<dbReference type="FunFam" id="1.10.8.1220:FF:000001">
    <property type="entry name" value="Dynein axonemal heavy chain 5"/>
    <property type="match status" value="1"/>
</dbReference>
<evidence type="ECO:0000256" key="7">
    <source>
        <dbReference type="ARBA" id="ARBA00022794"/>
    </source>
</evidence>
<feature type="compositionally biased region" description="Acidic residues" evidence="17">
    <location>
        <begin position="121"/>
        <end position="140"/>
    </location>
</feature>
<dbReference type="Pfam" id="PF12780">
    <property type="entry name" value="AAA_8"/>
    <property type="match status" value="1"/>
</dbReference>
<evidence type="ECO:0000313" key="19">
    <source>
        <dbReference type="EMBL" id="PNW72028.1"/>
    </source>
</evidence>
<comment type="similarity">
    <text evidence="2">Belongs to the dynein heavy chain family.</text>
</comment>
<dbReference type="FunFam" id="1.20.920.20:FF:000006">
    <property type="entry name" value="Dynein, axonemal, heavy chain 6"/>
    <property type="match status" value="1"/>
</dbReference>
<sequence>MPTSEHKRPLDPPVPESPVWLPSIAQGRLPGRTGSPGAGFTLPKTRQIPMPTQLKSNADLFSIGTLPSMEHLEFGTKRKKSAIPKLPSIDKREADREAVTSQQPDLQPPRRPARSDLSSDPSEDVDMEESELPADEEEVLEGPKVDERDAGYDPDMIPGINSGDDVVEFYGKFGQDSPVKFFYCNRAPEGMRFRPYDLLVVRRQKIGPEYFTVSATGVMRIKRGVQAEFTPLAEWVREKTLFDLISAIGFFRNYLTGRCFRRWLKAVRQKNFNKVRSKIQDSLFLAKPTFCPHLVEIFAAVDEIRNTPFASNNQQLYLLQDYAELQVSTREHKAKPALEAIVEKVQKVLERVCREVQKQARLYQQSVRDQTELEDTTGVELLQGRSAGCARPMITIKREKIERAQNFARVMREVTMLGAFIRLADYLFVEGVISRAVTTVEDVLDLLAAPKTSADKQVSNKGVFTTIIGFVPESITFTPDDSAVLDELNNMMEGIIALAQQAPRLIFMRAFTQYFEGKPSGLNPASVIRASPYFGELRSAINNTVQEDYGAAREYVKLFEAYRMVYDFGRTWSYEEYSSKSKSLREIRRDMHKQREWRNELDRMKISNVVGCLYVDSKSLRNDLMPITLTTLEKIKGLLLSMARDTCLSVLEDVNTRIALLQARPTALNEFMAYQVMHAKQVESKKSVLAAVAQVDDMYDMLAAYEQKVPYQDAVKHDDLREAATTFVTELTSGKEFMADHKEGQMESLAANIARTHEELAAINASLNKGDYVNPDADAESVLADVEGVLSQLRDLSTACDTYKEYQTLFELESDSFMDLTAVEKEANAKYQLWKSLFDFMEKSHNWTEDPILDENGQQQMSIEAIRAEVEEYAQRAYKMGKAAKEDQVVVRLKDCIDDFKQIMPLVEELANPALKTRHWEQIFKLIDADIPPNDNGVGYAPFSVRMLLQYNALDRYEPIQSISGVASKEYSLEKVLEKMSKDWEGVEFRCIEYKDTGTYILGGTDEIQALLDDQIVKTQAMRASPYIKPLEEQATKWEGMLTTLQDMLDNWLTCQATWQYLEPIFSSPDILKQMPEEGDKFQVVDASWRELMETTSEAPSCTKVAEERDKLMSLQEANRLLEEIQKGLAAYLELKRLAFPRFFFLSNDEMLEILSETKDPTRVQPHLKKCFEGIEKLRFEGPHAEITGMVSCEGELVPLKTRIKPADAHGSVEKWLVQVEAGMVESVQESCRRGVLSYPAAQRSNWVLEWPGQVVLVVTAIFWTRQVVAAISSPDKAALKECAEQNTSQLGEIVSLVRGELSKLNRATLSALVVMDVHARDVVVALAAEKAVAGDPNHFSWLSQLRMYWEAKDPTQAEADEGTIMVRMMNAEVEYGYEYLGNSMRLVVTPLTDRCYRTLISAIHLNLGGAPEGPAGTGKTETTKDLAKALARQCVVFNCSDTLDYQTMAKFFKGLASSGAWACFDEFNRIDLEVLSVVAQQVLEIQLAVKQRVKSFFFEGTELPLRPTCNVFITMNPGYAGRSELPDNLKALFRTVAMMVPDYALISEIMLYSNGYLQARECARKIVATYKLCSEQLSSQDHYDYGMRAVMAVLRAAGNLKRRFPDSDEFVLMLRSIIDVNLCKFLSHDVPLFNGIVSDLFPGVVLPEPDYGHLMEAMKRQCALHNLQPTEYFLMKTIQLYEMVVVRHGLMTVGQPFSGKTASLKVLAGALSDLHDRGITGALYSRVQLRAINPKSVTMGQLYGENDKATQEWKDGVLAVTFRSLAADPSEDRKWLVLDGPVDAIWIENMNTVLDDNKKLCLPNSEIIQMSSTMSMIFEVGDLAVASPATVSRCGMVYLEPHQLGWQPLLASWINTLPRTLGPKIRTHIEKLFEWLVPPCLRFVRHDAKEVSPTEDIGLARTTMRLMAALLTEDFGAPLSIAAMAAADKAEKAAADKVANNAAAVLAAVSSVVAGALDSTDGAEAKAADKAAVSDGFGAEAQEVAPGASYDDTTKTVLVESVFLFALVWSLGCTGDGESRRKFDAFLRSMMSGVIPDGYADYTTAPKVHMAVPLPSPDNGHTVFDYCLHKRSAAKGLVPGRWQLWTDTIPELDIPADAQFADIIIPTKDSARYTFLMDLALQHNQPLLMVGPTGTGKSTYINRHLVSGLPREKWTPIFITFSARTTANMAQDQVDGRLDKRRKGVYGPPPGRRAVVFIDDLNMPAKETYGAQPPIELLRQMVDGGGWYGRDNAFRSMVDVQVVAAMGPPGGGRTFVTNRFLRHFNVLALAQVSEDSLVHIFRTILDWHLSKSAFPGPVAALAPGLINATLEVYTQSMAKLLPTPTKSHYVFNLRDFARVVQGVMMLPRESLPRPADPMDDSAGGGAAHEGVALYRRLWVHEVFRVFYDRLVDDTDRQWLMGQVKATVSAHLDTGFDGLMEGLLSAEDKKAGRAITHEDMRRCFFGDYADTNEPEPSLRKYAEVADVATLLTTMEEYLHDHNGTSKRPMNLAMFLFAVEHISRICRLLKQPGGNMLLVGVGGSGRQSLTRLAGFICGMEVLQVEIAKSYGRTEWREDLKKVLRKAGADMKNVVFLFSDTQIKDESFLEDINNILNSGEVPNMFPQDERMTIMEAVRPRAAKRGLETPLELWGYFVETCRRNLHVVLCFSPIGDAFRERLRANPSIVNCCTIDWFQTWPRDALEAVAFKFLREMDLDETTRKQLVQLCQAFHSRIRAASEDFKHQLGRHNYVTPTSYLELISTFRTLLDSKRAANRKAHSRYSVGLQKLQSSSEQVAGMQAELQALQPQLVRTVAEVENLMNVIAREKAEVVEPKALIVKGEEAKAQSKADAAKAIKDECEADLAEALPILNEALAALDTIDEKDINYIKKLGNPPMIIKLVLEAVCVILDVKPAKIKDDTGKTIPDFWKPSVGLMNERDFLQRLKTYDKDNIPPRIIGEIREKYVKNEAFTPAAARNASPAAEGMCKWVHAMSSYDRVAKVVAPKKAKLAEAEGQYEEVMVGLRAKQAELADLRAKLAAMESDLRTNTKKKERLEQEVALCSIKLERAEKLIGGLGGEKLRWTESAQALKDAAVSLTGDMLVAAGIIAYCGAFTASFRLDVIESFVDMVQSAGIPRSPRFSLATALGDPVKTREWLIAGLPNDSFSIENGIIVAHARRWPLMIDPQGQANKWVKNLEKEHKLQVIKLSEGGDFLRVLENAIQFGLPVLLENVGEELDPSLEPLLLKQTFKSMGVTCIRLGDATIEYSSDFRFYITTKLRNPHYLPEVAVKVTLLNFMITPAGLADQLLGVAVATERPDLEEQKAQLVLQGAENTRRLAEIEDKILEVLSNSTGNILEDETAISIITEAKTLGNEIQEKQRAAEVTEKEIDLARTGYKPCGDYTSILFFCISDLANIDPMYQYSLPWFVNLFVASMHAAEPSNDLQRRLENIYDHFTYSLYRNVCRSLFEKDKLLFAFLLCTRILETKGRVDMDEYMFLLTGGLGAADHRANPAPDWLVERGWRELCRLDKLPTFMGIADAFADDPEAWRPLYDGMEPHRVTLPGLYNSLDAFRKLLIVRCIRPDKVVPAVQDFVDANLGKKYVEPPPFDLAACYADSAPTTPLIFVLSPGSDPTAALLQFAGERKMASRLMAISLGQGQGPKAAAMIAEGAKAGSWVVLQNCHLAPSWMTALDKICEELQPDTTSPEFRLWMTSYPSPKFPVNILQNGVKMTNEPPKGIKANMRRSFMIEPICQDKDFFEACGKPAPFKKLLFGLVFFHALVQERRKFGPLGWNIPYGFDDGDQRISVRQLKMFLDESAPGAAPPFAALRYVTGECNYGGRVTDDKDRLLLNTMLEKCYCPDIINYEDYKLSSSGLYYAPAEGDRASYLAYIDTLPINPLPEAFGLHANADIAKDQNDTAAMFASLLSMTGGSGGSGGGGGGGAAGAAEERVAGIVSQCLARLPPQYDIEAIQRRWPVKYEESMNTVLAQEASRFNKLLAVLHESLANIQLAIQGLLVMSSELEEAFASIAINQVPELWKRRSYPSLKPLGSYLDDLYERLNMFTAWAAGGPPPSFWLPGFFFVQSFLTASLQNYARRRKVPIDTVGFGFEMLGMEHAAYKTAPAEGVYVHGLYLEGCGWDAGPQRLCESQPKVLFVNAPVMWLRPQSADKKFDYPHYDCPLYRTADRRGVLATTGHSTNFVMFVKLPTDQPASHWIMRGVALLTQLSD</sequence>
<dbReference type="InterPro" id="IPR024743">
    <property type="entry name" value="Dynein_HC_stalk"/>
</dbReference>
<dbReference type="Pfam" id="PF12775">
    <property type="entry name" value="AAA_7"/>
    <property type="match status" value="1"/>
</dbReference>
<dbReference type="FunFam" id="1.20.920.30:FF:000009">
    <property type="entry name" value="Dynein heavy chain 9"/>
    <property type="match status" value="1"/>
</dbReference>
<evidence type="ECO:0000256" key="1">
    <source>
        <dbReference type="ARBA" id="ARBA00004611"/>
    </source>
</evidence>
<dbReference type="InterPro" id="IPR004273">
    <property type="entry name" value="Dynein_heavy_D6_P-loop"/>
</dbReference>
<dbReference type="Gene3D" id="1.20.140.100">
    <property type="entry name" value="Dynein heavy chain, N-terminal domain 2"/>
    <property type="match status" value="1"/>
</dbReference>
<dbReference type="FunFam" id="1.10.8.710:FF:000004">
    <property type="entry name" value="Dynein axonemal heavy chain 6"/>
    <property type="match status" value="1"/>
</dbReference>
<dbReference type="InterPro" id="IPR042228">
    <property type="entry name" value="Dynein_linker_3"/>
</dbReference>
<keyword evidence="9" id="KW-0282">Flagellum</keyword>
<dbReference type="InterPro" id="IPR035706">
    <property type="entry name" value="AAA_9"/>
</dbReference>
<evidence type="ECO:0000256" key="17">
    <source>
        <dbReference type="SAM" id="MobiDB-lite"/>
    </source>
</evidence>
<evidence type="ECO:0000259" key="18">
    <source>
        <dbReference type="SMART" id="SM00382"/>
    </source>
</evidence>
<keyword evidence="20" id="KW-1185">Reference proteome</keyword>
<feature type="compositionally biased region" description="Basic and acidic residues" evidence="17">
    <location>
        <begin position="88"/>
        <end position="98"/>
    </location>
</feature>
<dbReference type="InterPro" id="IPR003593">
    <property type="entry name" value="AAA+_ATPase"/>
</dbReference>
<dbReference type="Pfam" id="PF03028">
    <property type="entry name" value="Dynein_heavy"/>
    <property type="match status" value="1"/>
</dbReference>
<dbReference type="EMDB" id="EMD-40220"/>
<dbReference type="InterPro" id="IPR027417">
    <property type="entry name" value="P-loop_NTPase"/>
</dbReference>
<dbReference type="OrthoDB" id="5593012at2759"/>
<evidence type="ECO:0000256" key="5">
    <source>
        <dbReference type="ARBA" id="ARBA00022737"/>
    </source>
</evidence>
<dbReference type="FunFam" id="3.20.180.20:FF:000003">
    <property type="entry name" value="Dynein heavy chain 12, axonemal"/>
    <property type="match status" value="1"/>
</dbReference>
<dbReference type="InterPro" id="IPR041466">
    <property type="entry name" value="Dynein_AAA5_ext"/>
</dbReference>
<dbReference type="Gramene" id="PNW72028">
    <property type="protein sequence ID" value="PNW72028"/>
    <property type="gene ID" value="CHLRE_16g685450v5"/>
</dbReference>
<dbReference type="Proteomes" id="UP000006906">
    <property type="component" value="Chromosome 16"/>
</dbReference>
<feature type="compositionally biased region" description="Basic and acidic residues" evidence="17">
    <location>
        <begin position="141"/>
        <end position="151"/>
    </location>
</feature>
<dbReference type="InterPro" id="IPR024317">
    <property type="entry name" value="Dynein_heavy_chain_D4_dom"/>
</dbReference>
<evidence type="ECO:0000256" key="12">
    <source>
        <dbReference type="ARBA" id="ARBA00023069"/>
    </source>
</evidence>
<dbReference type="GO" id="GO:0008569">
    <property type="term" value="F:minus-end-directed microtubule motor activity"/>
    <property type="evidence" value="ECO:0007669"/>
    <property type="project" value="InterPro"/>
</dbReference>
<dbReference type="Gene3D" id="1.20.58.1120">
    <property type="match status" value="1"/>
</dbReference>
<feature type="region of interest" description="Disordered" evidence="17">
    <location>
        <begin position="1"/>
        <end position="55"/>
    </location>
</feature>
<dbReference type="FunFam" id="1.10.8.720:FF:000001">
    <property type="entry name" value="dynein heavy chain 7, axonemal"/>
    <property type="match status" value="1"/>
</dbReference>
<evidence type="ECO:0000256" key="3">
    <source>
        <dbReference type="ARBA" id="ARBA00022490"/>
    </source>
</evidence>
<evidence type="ECO:0007829" key="21">
    <source>
        <dbReference type="PDB" id="8GLV"/>
    </source>
</evidence>
<comment type="subcellular location">
    <subcellularLocation>
        <location evidence="1">Cytoplasm</location>
        <location evidence="1">Cytoskeleton</location>
        <location evidence="1">Flagellum axoneme</location>
    </subcellularLocation>
</comment>
<dbReference type="FunFam" id="3.40.50.300:FF:000223">
    <property type="entry name" value="Dynein heavy chain 3, axonemal"/>
    <property type="match status" value="1"/>
</dbReference>
<dbReference type="Pfam" id="PF12781">
    <property type="entry name" value="AAA_9"/>
    <property type="match status" value="1"/>
</dbReference>
<reference evidence="21" key="2">
    <citation type="journal article" date="2023" name="Nature">
        <title>Axonemal structures reveal mechanoregulatory and disease mechanisms.</title>
        <authorList>
            <person name="Walton T."/>
            <person name="Gui M."/>
            <person name="Velkova S."/>
            <person name="Fassad M.R."/>
            <person name="Hirst R.A."/>
            <person name="Haarman E."/>
            <person name="O'Callaghan C."/>
            <person name="Bottier M."/>
            <person name="Burgoyne T."/>
            <person name="Mitchison H.M."/>
            <person name="Brown A."/>
        </authorList>
    </citation>
    <scope>STRUCTURE BY ELECTRON MICROSCOPY (3.10 ANGSTROMS)</scope>
</reference>
<dbReference type="Pfam" id="PF17852">
    <property type="entry name" value="Dynein_AAA_lid"/>
    <property type="match status" value="2"/>
</dbReference>
<dbReference type="Gene3D" id="3.40.50.300">
    <property type="entry name" value="P-loop containing nucleotide triphosphate hydrolases"/>
    <property type="match status" value="5"/>
</dbReference>
<dbReference type="Pfam" id="PF18199">
    <property type="entry name" value="Dynein_C"/>
    <property type="match status" value="1"/>
</dbReference>
<dbReference type="Pfam" id="PF22597">
    <property type="entry name" value="DYN_lid"/>
    <property type="match status" value="1"/>
</dbReference>
<dbReference type="GO" id="GO:0060271">
    <property type="term" value="P:cilium assembly"/>
    <property type="evidence" value="ECO:0007669"/>
    <property type="project" value="UniProtKB-ARBA"/>
</dbReference>
<evidence type="ECO:0000256" key="13">
    <source>
        <dbReference type="ARBA" id="ARBA00023175"/>
    </source>
</evidence>
<keyword evidence="14" id="KW-0206">Cytoskeleton</keyword>
<dbReference type="InterPro" id="IPR041228">
    <property type="entry name" value="Dynein_C"/>
</dbReference>
<dbReference type="PANTHER" id="PTHR45703">
    <property type="entry name" value="DYNEIN HEAVY CHAIN"/>
    <property type="match status" value="1"/>
</dbReference>
<dbReference type="Gene3D" id="3.10.490.20">
    <property type="match status" value="1"/>
</dbReference>
<dbReference type="InterPro" id="IPR042222">
    <property type="entry name" value="Dynein_2_N"/>
</dbReference>
<feature type="region of interest" description="Disordered" evidence="17">
    <location>
        <begin position="70"/>
        <end position="157"/>
    </location>
</feature>
<dbReference type="Pfam" id="PF12777">
    <property type="entry name" value="MT"/>
    <property type="match status" value="1"/>
</dbReference>
<dbReference type="ExpressionAtlas" id="A0A2K3CUR8">
    <property type="expression patterns" value="baseline"/>
</dbReference>
<dbReference type="PDB" id="8GLV">
    <property type="method" value="EM"/>
    <property type="resolution" value="3.10 A"/>
    <property type="chains" value="Mm=1-4209"/>
</dbReference>
<evidence type="ECO:0000256" key="15">
    <source>
        <dbReference type="ARBA" id="ARBA00023273"/>
    </source>
</evidence>
<evidence type="ECO:0000256" key="4">
    <source>
        <dbReference type="ARBA" id="ARBA00022701"/>
    </source>
</evidence>
<keyword evidence="21" id="KW-0002">3D-structure</keyword>
<dbReference type="InterPro" id="IPR054354">
    <property type="entry name" value="DYNC2H1-like_lid"/>
</dbReference>
<dbReference type="Gene3D" id="6.10.140.1060">
    <property type="match status" value="1"/>
</dbReference>
<dbReference type="GO" id="GO:0051959">
    <property type="term" value="F:dynein light intermediate chain binding"/>
    <property type="evidence" value="ECO:0007669"/>
    <property type="project" value="InterPro"/>
</dbReference>
<keyword evidence="8" id="KW-0067">ATP-binding</keyword>
<dbReference type="GO" id="GO:0005858">
    <property type="term" value="C:axonemal dynein complex"/>
    <property type="evidence" value="ECO:0007669"/>
    <property type="project" value="UniProtKB-ARBA"/>
</dbReference>
<proteinExistence type="evidence at protein level"/>
<evidence type="ECO:0000256" key="8">
    <source>
        <dbReference type="ARBA" id="ARBA00022840"/>
    </source>
</evidence>
<dbReference type="Gene3D" id="1.10.8.1220">
    <property type="match status" value="1"/>
</dbReference>
<keyword evidence="7" id="KW-0970">Cilium biogenesis/degradation</keyword>
<keyword evidence="5" id="KW-0677">Repeat</keyword>
<dbReference type="PANTHER" id="PTHR45703:SF35">
    <property type="entry name" value="DYNEIN HEAVY CHAIN"/>
    <property type="match status" value="1"/>
</dbReference>
<dbReference type="InParanoid" id="A0A2K3CUR8"/>
<dbReference type="Gene3D" id="1.20.920.30">
    <property type="match status" value="1"/>
</dbReference>
<dbReference type="STRING" id="3055.A0A2K3CUR8"/>
<dbReference type="InterPro" id="IPR041658">
    <property type="entry name" value="AAA_lid_11"/>
</dbReference>
<keyword evidence="15" id="KW-0966">Cell projection</keyword>
<feature type="domain" description="AAA+ ATPase" evidence="18">
    <location>
        <begin position="2124"/>
        <end position="2271"/>
    </location>
</feature>
<keyword evidence="12" id="KW-0969">Cilium</keyword>
<dbReference type="RefSeq" id="XP_042915941.1">
    <property type="nucleotide sequence ID" value="XM_043071539.1"/>
</dbReference>
<protein>
    <recommendedName>
        <fullName evidence="18">AAA+ ATPase domain-containing protein</fullName>
    </recommendedName>
</protein>
<evidence type="ECO:0000313" key="20">
    <source>
        <dbReference type="Proteomes" id="UP000006906"/>
    </source>
</evidence>
<dbReference type="Pfam" id="PF18198">
    <property type="entry name" value="AAA_lid_11"/>
    <property type="match status" value="1"/>
</dbReference>
<dbReference type="Pfam" id="PF12774">
    <property type="entry name" value="AAA_6"/>
    <property type="match status" value="1"/>
</dbReference>
<dbReference type="Gene3D" id="1.10.287.2620">
    <property type="match status" value="1"/>
</dbReference>
<name>A0A2K3CUR8_CHLRE</name>
<feature type="coiled-coil region" evidence="16">
    <location>
        <begin position="1105"/>
        <end position="1135"/>
    </location>
</feature>
<dbReference type="Gene3D" id="3.20.180.20">
    <property type="entry name" value="Dynein heavy chain, N-terminal domain 2"/>
    <property type="match status" value="1"/>
</dbReference>
<dbReference type="InterPro" id="IPR042219">
    <property type="entry name" value="AAA_lid_11_sf"/>
</dbReference>
<evidence type="ECO:0000256" key="9">
    <source>
        <dbReference type="ARBA" id="ARBA00022846"/>
    </source>
</evidence>
<dbReference type="OMA" id="FHDSPYA"/>
<keyword evidence="4" id="KW-0493">Microtubule</keyword>
<dbReference type="FunFam" id="1.10.287.2620:FF:000002">
    <property type="entry name" value="Dynein heavy chain 2, axonemal"/>
    <property type="match status" value="1"/>
</dbReference>
<dbReference type="GeneID" id="5717634"/>
<dbReference type="InterPro" id="IPR026983">
    <property type="entry name" value="DHC"/>
</dbReference>
<keyword evidence="10" id="KW-0243">Dynein</keyword>
<evidence type="ECO:0000256" key="6">
    <source>
        <dbReference type="ARBA" id="ARBA00022741"/>
    </source>
</evidence>
<dbReference type="InterPro" id="IPR043157">
    <property type="entry name" value="Dynein_AAA1S"/>
</dbReference>
<organism evidence="19 20">
    <name type="scientific">Chlamydomonas reinhardtii</name>
    <name type="common">Chlamydomonas smithii</name>
    <dbReference type="NCBI Taxonomy" id="3055"/>
    <lineage>
        <taxon>Eukaryota</taxon>
        <taxon>Viridiplantae</taxon>
        <taxon>Chlorophyta</taxon>
        <taxon>core chlorophytes</taxon>
        <taxon>Chlorophyceae</taxon>
        <taxon>CS clade</taxon>
        <taxon>Chlamydomonadales</taxon>
        <taxon>Chlamydomonadaceae</taxon>
        <taxon>Chlamydomonas</taxon>
    </lineage>
</organism>
<dbReference type="PaxDb" id="3055-EDP04582"/>
<dbReference type="Gene3D" id="1.10.472.130">
    <property type="match status" value="1"/>
</dbReference>
<dbReference type="GO" id="GO:0045505">
    <property type="term" value="F:dynein intermediate chain binding"/>
    <property type="evidence" value="ECO:0007669"/>
    <property type="project" value="InterPro"/>
</dbReference>
<evidence type="ECO:0000256" key="14">
    <source>
        <dbReference type="ARBA" id="ARBA00023212"/>
    </source>
</evidence>
<keyword evidence="6" id="KW-0547">Nucleotide-binding</keyword>
<dbReference type="SMART" id="SM00382">
    <property type="entry name" value="AAA"/>
    <property type="match status" value="2"/>
</dbReference>
<evidence type="ECO:0000256" key="11">
    <source>
        <dbReference type="ARBA" id="ARBA00023054"/>
    </source>
</evidence>
<dbReference type="GO" id="GO:0005874">
    <property type="term" value="C:microtubule"/>
    <property type="evidence" value="ECO:0007669"/>
    <property type="project" value="UniProtKB-KW"/>
</dbReference>
<keyword evidence="13" id="KW-0505">Motor protein</keyword>
<keyword evidence="11 16" id="KW-0175">Coiled coil</keyword>
<reference evidence="19 20" key="1">
    <citation type="journal article" date="2007" name="Science">
        <title>The Chlamydomonas genome reveals the evolution of key animal and plant functions.</title>
        <authorList>
            <person name="Merchant S.S."/>
            <person name="Prochnik S.E."/>
            <person name="Vallon O."/>
            <person name="Harris E.H."/>
            <person name="Karpowicz S.J."/>
            <person name="Witman G.B."/>
            <person name="Terry A."/>
            <person name="Salamov A."/>
            <person name="Fritz-Laylin L.K."/>
            <person name="Marechal-Drouard L."/>
            <person name="Marshall W.F."/>
            <person name="Qu L.H."/>
            <person name="Nelson D.R."/>
            <person name="Sanderfoot A.A."/>
            <person name="Spalding M.H."/>
            <person name="Kapitonov V.V."/>
            <person name="Ren Q."/>
            <person name="Ferris P."/>
            <person name="Lindquist E."/>
            <person name="Shapiro H."/>
            <person name="Lucas S.M."/>
            <person name="Grimwood J."/>
            <person name="Schmutz J."/>
            <person name="Cardol P."/>
            <person name="Cerutti H."/>
            <person name="Chanfreau G."/>
            <person name="Chen C.L."/>
            <person name="Cognat V."/>
            <person name="Croft M.T."/>
            <person name="Dent R."/>
            <person name="Dutcher S."/>
            <person name="Fernandez E."/>
            <person name="Fukuzawa H."/>
            <person name="Gonzalez-Ballester D."/>
            <person name="Gonzalez-Halphen D."/>
            <person name="Hallmann A."/>
            <person name="Hanikenne M."/>
            <person name="Hippler M."/>
            <person name="Inwood W."/>
            <person name="Jabbari K."/>
            <person name="Kalanon M."/>
            <person name="Kuras R."/>
            <person name="Lefebvre P.A."/>
            <person name="Lemaire S.D."/>
            <person name="Lobanov A.V."/>
            <person name="Lohr M."/>
            <person name="Manuell A."/>
            <person name="Meier I."/>
            <person name="Mets L."/>
            <person name="Mittag M."/>
            <person name="Mittelmeier T."/>
            <person name="Moroney J.V."/>
            <person name="Moseley J."/>
            <person name="Napoli C."/>
            <person name="Nedelcu A.M."/>
            <person name="Niyogi K."/>
            <person name="Novoselov S.V."/>
            <person name="Paulsen I.T."/>
            <person name="Pazour G."/>
            <person name="Purton S."/>
            <person name="Ral J.P."/>
            <person name="Riano-Pachon D.M."/>
            <person name="Riekhof W."/>
            <person name="Rymarquis L."/>
            <person name="Schroda M."/>
            <person name="Stern D."/>
            <person name="Umen J."/>
            <person name="Willows R."/>
            <person name="Wilson N."/>
            <person name="Zimmer S.L."/>
            <person name="Allmer J."/>
            <person name="Balk J."/>
            <person name="Bisova K."/>
            <person name="Chen C.J."/>
            <person name="Elias M."/>
            <person name="Gendler K."/>
            <person name="Hauser C."/>
            <person name="Lamb M.R."/>
            <person name="Ledford H."/>
            <person name="Long J.C."/>
            <person name="Minagawa J."/>
            <person name="Page M.D."/>
            <person name="Pan J."/>
            <person name="Pootakham W."/>
            <person name="Roje S."/>
            <person name="Rose A."/>
            <person name="Stahlberg E."/>
            <person name="Terauchi A.M."/>
            <person name="Yang P."/>
            <person name="Ball S."/>
            <person name="Bowler C."/>
            <person name="Dieckmann C.L."/>
            <person name="Gladyshev V.N."/>
            <person name="Green P."/>
            <person name="Jorgensen R."/>
            <person name="Mayfield S."/>
            <person name="Mueller-Roeber B."/>
            <person name="Rajamani S."/>
            <person name="Sayre R.T."/>
            <person name="Brokstein P."/>
            <person name="Dubchak I."/>
            <person name="Goodstein D."/>
            <person name="Hornick L."/>
            <person name="Huang Y.W."/>
            <person name="Jhaveri J."/>
            <person name="Luo Y."/>
            <person name="Martinez D."/>
            <person name="Ngau W.C."/>
            <person name="Otillar B."/>
            <person name="Poliakov A."/>
            <person name="Porter A."/>
            <person name="Szajkowski L."/>
            <person name="Werner G."/>
            <person name="Zhou K."/>
            <person name="Grigoriev I.V."/>
            <person name="Rokhsar D.S."/>
            <person name="Grossman A.R."/>
        </authorList>
    </citation>
    <scope>NUCLEOTIDE SEQUENCE [LARGE SCALE GENOMIC DNA]</scope>
    <source>
        <strain evidence="20">CC-503</strain>
    </source>
</reference>
<accession>A0A2K3CUR8</accession>
<dbReference type="InterPro" id="IPR043160">
    <property type="entry name" value="Dynein_C_barrel"/>
</dbReference>
<feature type="compositionally biased region" description="Basic and acidic residues" evidence="17">
    <location>
        <begin position="1"/>
        <end position="10"/>
    </location>
</feature>
<dbReference type="GO" id="GO:0003341">
    <property type="term" value="P:cilium movement"/>
    <property type="evidence" value="ECO:0007669"/>
    <property type="project" value="UniProtKB-ARBA"/>
</dbReference>
<keyword evidence="3" id="KW-0963">Cytoplasm</keyword>